<dbReference type="EMBL" id="FNVA01000004">
    <property type="protein sequence ID" value="SEG38743.1"/>
    <property type="molecule type" value="Genomic_DNA"/>
</dbReference>
<name>A0A1H5ZQA3_9BACT</name>
<dbReference type="OrthoDB" id="121816at2"/>
<sequence length="85" mass="9430">MRKAIVIVVAFVALTVAGCKSKQDQLVELNAQFDSQNAQYQKNCLLAPAEVIQRTQAECKAQRDKMNPLGKKIIDLQNDIAASKR</sequence>
<gene>
    <name evidence="1" type="ORF">SAMN05421819_2828</name>
</gene>
<accession>A0A1H5ZQA3</accession>
<dbReference type="AlphaFoldDB" id="A0A1H5ZQA3"/>
<evidence type="ECO:0000313" key="2">
    <source>
        <dbReference type="Proteomes" id="UP000236728"/>
    </source>
</evidence>
<organism evidence="1 2">
    <name type="scientific">Bryocella elongata</name>
    <dbReference type="NCBI Taxonomy" id="863522"/>
    <lineage>
        <taxon>Bacteria</taxon>
        <taxon>Pseudomonadati</taxon>
        <taxon>Acidobacteriota</taxon>
        <taxon>Terriglobia</taxon>
        <taxon>Terriglobales</taxon>
        <taxon>Acidobacteriaceae</taxon>
        <taxon>Bryocella</taxon>
    </lineage>
</organism>
<keyword evidence="2" id="KW-1185">Reference proteome</keyword>
<dbReference type="Proteomes" id="UP000236728">
    <property type="component" value="Unassembled WGS sequence"/>
</dbReference>
<reference evidence="1 2" key="1">
    <citation type="submission" date="2016-10" db="EMBL/GenBank/DDBJ databases">
        <authorList>
            <person name="de Groot N.N."/>
        </authorList>
    </citation>
    <scope>NUCLEOTIDE SEQUENCE [LARGE SCALE GENOMIC DNA]</scope>
    <source>
        <strain evidence="1 2">DSM 22489</strain>
    </source>
</reference>
<proteinExistence type="predicted"/>
<protein>
    <recommendedName>
        <fullName evidence="3">Lipoprotein</fullName>
    </recommendedName>
</protein>
<evidence type="ECO:0000313" key="1">
    <source>
        <dbReference type="EMBL" id="SEG38743.1"/>
    </source>
</evidence>
<evidence type="ECO:0008006" key="3">
    <source>
        <dbReference type="Google" id="ProtNLM"/>
    </source>
</evidence>
<dbReference type="PROSITE" id="PS51257">
    <property type="entry name" value="PROKAR_LIPOPROTEIN"/>
    <property type="match status" value="1"/>
</dbReference>
<dbReference type="RefSeq" id="WP_103933683.1">
    <property type="nucleotide sequence ID" value="NZ_FNVA01000004.1"/>
</dbReference>